<feature type="compositionally biased region" description="Polar residues" evidence="1">
    <location>
        <begin position="40"/>
        <end position="62"/>
    </location>
</feature>
<evidence type="ECO:0000256" key="1">
    <source>
        <dbReference type="SAM" id="MobiDB-lite"/>
    </source>
</evidence>
<dbReference type="EnsemblMetazoa" id="XM_014404813.2">
    <property type="protein sequence ID" value="XP_014260299.1"/>
    <property type="gene ID" value="LOC106672956"/>
</dbReference>
<name>A0A8I6SA85_CIMLE</name>
<dbReference type="RefSeq" id="XP_014260299.1">
    <property type="nucleotide sequence ID" value="XM_014404813.2"/>
</dbReference>
<dbReference type="GeneID" id="106672956"/>
<proteinExistence type="predicted"/>
<reference evidence="3" key="1">
    <citation type="submission" date="2022-01" db="UniProtKB">
        <authorList>
            <consortium name="EnsemblMetazoa"/>
        </authorList>
    </citation>
    <scope>IDENTIFICATION</scope>
</reference>
<organism evidence="3 4">
    <name type="scientific">Cimex lectularius</name>
    <name type="common">Bed bug</name>
    <name type="synonym">Acanthia lectularia</name>
    <dbReference type="NCBI Taxonomy" id="79782"/>
    <lineage>
        <taxon>Eukaryota</taxon>
        <taxon>Metazoa</taxon>
        <taxon>Ecdysozoa</taxon>
        <taxon>Arthropoda</taxon>
        <taxon>Hexapoda</taxon>
        <taxon>Insecta</taxon>
        <taxon>Pterygota</taxon>
        <taxon>Neoptera</taxon>
        <taxon>Paraneoptera</taxon>
        <taxon>Hemiptera</taxon>
        <taxon>Heteroptera</taxon>
        <taxon>Panheteroptera</taxon>
        <taxon>Cimicomorpha</taxon>
        <taxon>Cimicidae</taxon>
        <taxon>Cimex</taxon>
    </lineage>
</organism>
<feature type="transmembrane region" description="Helical" evidence="2">
    <location>
        <begin position="6"/>
        <end position="29"/>
    </location>
</feature>
<evidence type="ECO:0000313" key="4">
    <source>
        <dbReference type="Proteomes" id="UP000494040"/>
    </source>
</evidence>
<sequence length="132" mass="15569">MMITVYVTPYIVSMSYLCVLFLAFVLYHLKKTPPRRRKIGTNQMTPGMQKNRPYSTQPSTGRPCTHIRVSSIRRHCQNRPEGGDFPLQEKKQFIRFVGKPKEKPNTISEKALVARLNEVYKEQIRRQRMMRI</sequence>
<feature type="region of interest" description="Disordered" evidence="1">
    <location>
        <begin position="37"/>
        <end position="63"/>
    </location>
</feature>
<accession>A0A8I6SA85</accession>
<protein>
    <submittedName>
        <fullName evidence="3">Uncharacterized protein</fullName>
    </submittedName>
</protein>
<evidence type="ECO:0000313" key="3">
    <source>
        <dbReference type="EnsemblMetazoa" id="XP_014260299.1"/>
    </source>
</evidence>
<keyword evidence="2" id="KW-0812">Transmembrane</keyword>
<dbReference type="KEGG" id="clec:106672956"/>
<keyword evidence="4" id="KW-1185">Reference proteome</keyword>
<keyword evidence="2" id="KW-1133">Transmembrane helix</keyword>
<dbReference type="Proteomes" id="UP000494040">
    <property type="component" value="Unassembled WGS sequence"/>
</dbReference>
<evidence type="ECO:0000256" key="2">
    <source>
        <dbReference type="SAM" id="Phobius"/>
    </source>
</evidence>
<keyword evidence="2" id="KW-0472">Membrane</keyword>
<dbReference type="AlphaFoldDB" id="A0A8I6SA85"/>